<keyword evidence="4" id="KW-1185">Reference proteome</keyword>
<name>A0ABN1RL96_9ACTN</name>
<sequence>MTFGKDYWNQHWQPTTTGMERNPPNPYLVNATTTFTPGTALDAGCGAGAEAIWLASQGWQVTAADISRTALDKAISRAAGLPINWLEADLTVWTPDTQYDLVTTHYAHPTIPQLAFYQRLSTWVAPGGTLLLVGHGHAPDPSHGHTHGHGHGRVEHFPAEASVSLADITAGLDDAQWEILAAGEHTRTFPGREGGLRDVVVQATLKPRKS</sequence>
<dbReference type="SUPFAM" id="SSF53335">
    <property type="entry name" value="S-adenosyl-L-methionine-dependent methyltransferases"/>
    <property type="match status" value="1"/>
</dbReference>
<dbReference type="RefSeq" id="WP_343981284.1">
    <property type="nucleotide sequence ID" value="NZ_BAAAHK010000020.1"/>
</dbReference>
<dbReference type="GO" id="GO:0008168">
    <property type="term" value="F:methyltransferase activity"/>
    <property type="evidence" value="ECO:0007669"/>
    <property type="project" value="UniProtKB-KW"/>
</dbReference>
<dbReference type="GO" id="GO:0032259">
    <property type="term" value="P:methylation"/>
    <property type="evidence" value="ECO:0007669"/>
    <property type="project" value="UniProtKB-KW"/>
</dbReference>
<dbReference type="PANTHER" id="PTHR43861">
    <property type="entry name" value="TRANS-ACONITATE 2-METHYLTRANSFERASE-RELATED"/>
    <property type="match status" value="1"/>
</dbReference>
<keyword evidence="3" id="KW-0489">Methyltransferase</keyword>
<dbReference type="CDD" id="cd02440">
    <property type="entry name" value="AdoMet_MTases"/>
    <property type="match status" value="1"/>
</dbReference>
<dbReference type="Gene3D" id="3.40.50.150">
    <property type="entry name" value="Vaccinia Virus protein VP39"/>
    <property type="match status" value="1"/>
</dbReference>
<evidence type="ECO:0000313" key="4">
    <source>
        <dbReference type="Proteomes" id="UP001500542"/>
    </source>
</evidence>
<gene>
    <name evidence="3" type="ORF">GCM10009554_72840</name>
</gene>
<keyword evidence="1" id="KW-0808">Transferase</keyword>
<organism evidence="3 4">
    <name type="scientific">Kribbella koreensis</name>
    <dbReference type="NCBI Taxonomy" id="57909"/>
    <lineage>
        <taxon>Bacteria</taxon>
        <taxon>Bacillati</taxon>
        <taxon>Actinomycetota</taxon>
        <taxon>Actinomycetes</taxon>
        <taxon>Propionibacteriales</taxon>
        <taxon>Kribbellaceae</taxon>
        <taxon>Kribbella</taxon>
    </lineage>
</organism>
<protein>
    <submittedName>
        <fullName evidence="3">Class I SAM-dependent methyltransferase</fullName>
    </submittedName>
</protein>
<proteinExistence type="predicted"/>
<dbReference type="InterPro" id="IPR041698">
    <property type="entry name" value="Methyltransf_25"/>
</dbReference>
<dbReference type="Pfam" id="PF13649">
    <property type="entry name" value="Methyltransf_25"/>
    <property type="match status" value="1"/>
</dbReference>
<evidence type="ECO:0000259" key="2">
    <source>
        <dbReference type="Pfam" id="PF13649"/>
    </source>
</evidence>
<dbReference type="Proteomes" id="UP001500542">
    <property type="component" value="Unassembled WGS sequence"/>
</dbReference>
<reference evidence="3 4" key="1">
    <citation type="journal article" date="2019" name="Int. J. Syst. Evol. Microbiol.">
        <title>The Global Catalogue of Microorganisms (GCM) 10K type strain sequencing project: providing services to taxonomists for standard genome sequencing and annotation.</title>
        <authorList>
            <consortium name="The Broad Institute Genomics Platform"/>
            <consortium name="The Broad Institute Genome Sequencing Center for Infectious Disease"/>
            <person name="Wu L."/>
            <person name="Ma J."/>
        </authorList>
    </citation>
    <scope>NUCLEOTIDE SEQUENCE [LARGE SCALE GENOMIC DNA]</scope>
    <source>
        <strain evidence="3 4">JCM 10977</strain>
    </source>
</reference>
<evidence type="ECO:0000256" key="1">
    <source>
        <dbReference type="ARBA" id="ARBA00022679"/>
    </source>
</evidence>
<comment type="caution">
    <text evidence="3">The sequence shown here is derived from an EMBL/GenBank/DDBJ whole genome shotgun (WGS) entry which is preliminary data.</text>
</comment>
<dbReference type="EMBL" id="BAAAHK010000020">
    <property type="protein sequence ID" value="GAA0959332.1"/>
    <property type="molecule type" value="Genomic_DNA"/>
</dbReference>
<accession>A0ABN1RL96</accession>
<feature type="domain" description="Methyltransferase" evidence="2">
    <location>
        <begin position="41"/>
        <end position="128"/>
    </location>
</feature>
<dbReference type="InterPro" id="IPR029063">
    <property type="entry name" value="SAM-dependent_MTases_sf"/>
</dbReference>
<evidence type="ECO:0000313" key="3">
    <source>
        <dbReference type="EMBL" id="GAA0959332.1"/>
    </source>
</evidence>